<evidence type="ECO:0000313" key="2">
    <source>
        <dbReference type="Proteomes" id="UP000494106"/>
    </source>
</evidence>
<name>A0A8S0YYE1_ARCPL</name>
<dbReference type="Proteomes" id="UP000494106">
    <property type="component" value="Unassembled WGS sequence"/>
</dbReference>
<reference evidence="1 2" key="1">
    <citation type="submission" date="2020-04" db="EMBL/GenBank/DDBJ databases">
        <authorList>
            <person name="Wallbank WR R."/>
            <person name="Pardo Diaz C."/>
            <person name="Kozak K."/>
            <person name="Martin S."/>
            <person name="Jiggins C."/>
            <person name="Moest M."/>
            <person name="Warren A I."/>
            <person name="Byers J.R.P. K."/>
            <person name="Montejo-Kovacevich G."/>
            <person name="Yen C E."/>
        </authorList>
    </citation>
    <scope>NUCLEOTIDE SEQUENCE [LARGE SCALE GENOMIC DNA]</scope>
</reference>
<gene>
    <name evidence="1" type="ORF">APLA_LOCUS2398</name>
</gene>
<proteinExistence type="predicted"/>
<evidence type="ECO:0000313" key="1">
    <source>
        <dbReference type="EMBL" id="CAB3225173.1"/>
    </source>
</evidence>
<dbReference type="AlphaFoldDB" id="A0A8S0YYE1"/>
<sequence length="128" mass="13221">MSVKRRIDGSVNAILQTSALTLKLPAGVTAKIKSAVPLPKTVVFNSNGVVVVGGGSGGQSRVNDLRATRAREGARARSRAPPLFITLRAARSAPATRGGAEAAFRTAGPVVCCENNAHSTDSSANRRQ</sequence>
<keyword evidence="2" id="KW-1185">Reference proteome</keyword>
<accession>A0A8S0YYE1</accession>
<dbReference type="EMBL" id="CADEBC010000205">
    <property type="protein sequence ID" value="CAB3225173.1"/>
    <property type="molecule type" value="Genomic_DNA"/>
</dbReference>
<protein>
    <submittedName>
        <fullName evidence="1">Uncharacterized protein</fullName>
    </submittedName>
</protein>
<comment type="caution">
    <text evidence="1">The sequence shown here is derived from an EMBL/GenBank/DDBJ whole genome shotgun (WGS) entry which is preliminary data.</text>
</comment>
<organism evidence="1 2">
    <name type="scientific">Arctia plantaginis</name>
    <name type="common">Wood tiger moth</name>
    <name type="synonym">Phalaena plantaginis</name>
    <dbReference type="NCBI Taxonomy" id="874455"/>
    <lineage>
        <taxon>Eukaryota</taxon>
        <taxon>Metazoa</taxon>
        <taxon>Ecdysozoa</taxon>
        <taxon>Arthropoda</taxon>
        <taxon>Hexapoda</taxon>
        <taxon>Insecta</taxon>
        <taxon>Pterygota</taxon>
        <taxon>Neoptera</taxon>
        <taxon>Endopterygota</taxon>
        <taxon>Lepidoptera</taxon>
        <taxon>Glossata</taxon>
        <taxon>Ditrysia</taxon>
        <taxon>Noctuoidea</taxon>
        <taxon>Erebidae</taxon>
        <taxon>Arctiinae</taxon>
        <taxon>Arctia</taxon>
    </lineage>
</organism>